<comment type="caution">
    <text evidence="6">The sequence shown here is derived from an EMBL/GenBank/DDBJ whole genome shotgun (WGS) entry which is preliminary data.</text>
</comment>
<name>A0A834SK94_9FABA</name>
<evidence type="ECO:0000259" key="4">
    <source>
        <dbReference type="PROSITE" id="PS50090"/>
    </source>
</evidence>
<evidence type="ECO:0000256" key="2">
    <source>
        <dbReference type="ARBA" id="ARBA00023125"/>
    </source>
</evidence>
<sequence>MVRGAYYDKNGVKKGAWSKEEDERLRAYVERYGHSNWRQLPKLAGRTDNEVKNHWHSHLKKRVELCNCNDELQMKPTCEIQTTHENPIPPANAPSSNISENSHFNNPTQISYSYSQCDANSAWDFWTQPFIPENSFNHHQHNYPTLNYAPNEFDMDEYVSYFL</sequence>
<evidence type="ECO:0000256" key="1">
    <source>
        <dbReference type="ARBA" id="ARBA00004123"/>
    </source>
</evidence>
<dbReference type="PROSITE" id="PS50090">
    <property type="entry name" value="MYB_LIKE"/>
    <property type="match status" value="1"/>
</dbReference>
<dbReference type="PANTHER" id="PTHR47999:SF47">
    <property type="entry name" value="MYB-RELATED PROTEIN MYB4"/>
    <property type="match status" value="1"/>
</dbReference>
<dbReference type="InterPro" id="IPR015495">
    <property type="entry name" value="Myb_TF_plants"/>
</dbReference>
<dbReference type="SMART" id="SM00717">
    <property type="entry name" value="SANT"/>
    <property type="match status" value="1"/>
</dbReference>
<dbReference type="InterPro" id="IPR009057">
    <property type="entry name" value="Homeodomain-like_sf"/>
</dbReference>
<gene>
    <name evidence="6" type="ORF">G2W53_038031</name>
</gene>
<dbReference type="Gene3D" id="1.10.10.60">
    <property type="entry name" value="Homeodomain-like"/>
    <property type="match status" value="1"/>
</dbReference>
<feature type="domain" description="Myb-like" evidence="4">
    <location>
        <begin position="9"/>
        <end position="59"/>
    </location>
</feature>
<dbReference type="AlphaFoldDB" id="A0A834SK94"/>
<proteinExistence type="predicted"/>
<reference evidence="6" key="1">
    <citation type="submission" date="2020-09" db="EMBL/GenBank/DDBJ databases">
        <title>Genome-Enabled Discovery of Anthraquinone Biosynthesis in Senna tora.</title>
        <authorList>
            <person name="Kang S.-H."/>
            <person name="Pandey R.P."/>
            <person name="Lee C.-M."/>
            <person name="Sim J.-S."/>
            <person name="Jeong J.-T."/>
            <person name="Choi B.-S."/>
            <person name="Jung M."/>
            <person name="Ginzburg D."/>
            <person name="Zhao K."/>
            <person name="Won S.Y."/>
            <person name="Oh T.-J."/>
            <person name="Yu Y."/>
            <person name="Kim N.-H."/>
            <person name="Lee O.R."/>
            <person name="Lee T.-H."/>
            <person name="Bashyal P."/>
            <person name="Kim T.-S."/>
            <person name="Lee W.-H."/>
            <person name="Kawkins C."/>
            <person name="Kim C.-K."/>
            <person name="Kim J.S."/>
            <person name="Ahn B.O."/>
            <person name="Rhee S.Y."/>
            <person name="Sohng J.K."/>
        </authorList>
    </citation>
    <scope>NUCLEOTIDE SEQUENCE</scope>
    <source>
        <tissue evidence="6">Leaf</tissue>
    </source>
</reference>
<evidence type="ECO:0000313" key="6">
    <source>
        <dbReference type="EMBL" id="KAF7805870.1"/>
    </source>
</evidence>
<dbReference type="InterPro" id="IPR001005">
    <property type="entry name" value="SANT/Myb"/>
</dbReference>
<organism evidence="6 7">
    <name type="scientific">Senna tora</name>
    <dbReference type="NCBI Taxonomy" id="362788"/>
    <lineage>
        <taxon>Eukaryota</taxon>
        <taxon>Viridiplantae</taxon>
        <taxon>Streptophyta</taxon>
        <taxon>Embryophyta</taxon>
        <taxon>Tracheophyta</taxon>
        <taxon>Spermatophyta</taxon>
        <taxon>Magnoliopsida</taxon>
        <taxon>eudicotyledons</taxon>
        <taxon>Gunneridae</taxon>
        <taxon>Pentapetalae</taxon>
        <taxon>rosids</taxon>
        <taxon>fabids</taxon>
        <taxon>Fabales</taxon>
        <taxon>Fabaceae</taxon>
        <taxon>Caesalpinioideae</taxon>
        <taxon>Cassia clade</taxon>
        <taxon>Senna</taxon>
    </lineage>
</organism>
<dbReference type="Proteomes" id="UP000634136">
    <property type="component" value="Unassembled WGS sequence"/>
</dbReference>
<dbReference type="GO" id="GO:0005634">
    <property type="term" value="C:nucleus"/>
    <property type="evidence" value="ECO:0007669"/>
    <property type="project" value="UniProtKB-SubCell"/>
</dbReference>
<evidence type="ECO:0000313" key="7">
    <source>
        <dbReference type="Proteomes" id="UP000634136"/>
    </source>
</evidence>
<comment type="subcellular location">
    <subcellularLocation>
        <location evidence="1">Nucleus</location>
    </subcellularLocation>
</comment>
<dbReference type="OrthoDB" id="1415554at2759"/>
<dbReference type="GO" id="GO:0003677">
    <property type="term" value="F:DNA binding"/>
    <property type="evidence" value="ECO:0007669"/>
    <property type="project" value="UniProtKB-KW"/>
</dbReference>
<evidence type="ECO:0000256" key="3">
    <source>
        <dbReference type="ARBA" id="ARBA00023242"/>
    </source>
</evidence>
<dbReference type="PANTHER" id="PTHR47999">
    <property type="entry name" value="TRANSCRIPTION FACTOR MYB8-RELATED-RELATED"/>
    <property type="match status" value="1"/>
</dbReference>
<keyword evidence="7" id="KW-1185">Reference proteome</keyword>
<accession>A0A834SK94</accession>
<dbReference type="Pfam" id="PF00249">
    <property type="entry name" value="Myb_DNA-binding"/>
    <property type="match status" value="1"/>
</dbReference>
<dbReference type="EMBL" id="JAAIUW010000012">
    <property type="protein sequence ID" value="KAF7805870.1"/>
    <property type="molecule type" value="Genomic_DNA"/>
</dbReference>
<dbReference type="CDD" id="cd00167">
    <property type="entry name" value="SANT"/>
    <property type="match status" value="1"/>
</dbReference>
<keyword evidence="2" id="KW-0238">DNA-binding</keyword>
<evidence type="ECO:0000259" key="5">
    <source>
        <dbReference type="PROSITE" id="PS51294"/>
    </source>
</evidence>
<protein>
    <submittedName>
        <fullName evidence="6">Transcription factor MYB14-like</fullName>
    </submittedName>
</protein>
<keyword evidence="3" id="KW-0539">Nucleus</keyword>
<dbReference type="InterPro" id="IPR017930">
    <property type="entry name" value="Myb_dom"/>
</dbReference>
<feature type="domain" description="HTH myb-type" evidence="5">
    <location>
        <begin position="9"/>
        <end position="63"/>
    </location>
</feature>
<dbReference type="SUPFAM" id="SSF46689">
    <property type="entry name" value="Homeodomain-like"/>
    <property type="match status" value="1"/>
</dbReference>
<dbReference type="PROSITE" id="PS51294">
    <property type="entry name" value="HTH_MYB"/>
    <property type="match status" value="1"/>
</dbReference>